<sequence>MQRLAVLLGAVVIGKAVAQGSLVLPFWDARGNQYSTETFGSQIRDKFPGAEPALMLVVTESTETPEFKEQLSNIADMGHQIEEIQLLIAVASVSPAPHDGYWLSEKAAKSLLPEGRSFKLFFIGGAGEVCSETVEPASASEIRLLTMSCTRRREASALFYTLGVRRA</sequence>
<dbReference type="RefSeq" id="WP_092992689.1">
    <property type="nucleotide sequence ID" value="NZ_FMWD01000002.1"/>
</dbReference>
<proteinExistence type="predicted"/>
<organism evidence="1 2">
    <name type="scientific">Thiohalomonas denitrificans</name>
    <dbReference type="NCBI Taxonomy" id="415747"/>
    <lineage>
        <taxon>Bacteria</taxon>
        <taxon>Pseudomonadati</taxon>
        <taxon>Pseudomonadota</taxon>
        <taxon>Gammaproteobacteria</taxon>
        <taxon>Thiohalomonadales</taxon>
        <taxon>Thiohalomonadaceae</taxon>
        <taxon>Thiohalomonas</taxon>
    </lineage>
</organism>
<keyword evidence="2" id="KW-1185">Reference proteome</keyword>
<evidence type="ECO:0000313" key="2">
    <source>
        <dbReference type="Proteomes" id="UP000199648"/>
    </source>
</evidence>
<dbReference type="AlphaFoldDB" id="A0A1G5PT76"/>
<dbReference type="EMBL" id="FMWD01000002">
    <property type="protein sequence ID" value="SCZ52279.1"/>
    <property type="molecule type" value="Genomic_DNA"/>
</dbReference>
<accession>A0A1G5PT76</accession>
<name>A0A1G5PT76_9GAMM</name>
<dbReference type="Proteomes" id="UP000199648">
    <property type="component" value="Unassembled WGS sequence"/>
</dbReference>
<protein>
    <submittedName>
        <fullName evidence="1">Uncharacterized protein</fullName>
    </submittedName>
</protein>
<reference evidence="1 2" key="1">
    <citation type="submission" date="2016-10" db="EMBL/GenBank/DDBJ databases">
        <authorList>
            <person name="de Groot N.N."/>
        </authorList>
    </citation>
    <scope>NUCLEOTIDE SEQUENCE [LARGE SCALE GENOMIC DNA]</scope>
    <source>
        <strain evidence="1 2">HLD2</strain>
    </source>
</reference>
<evidence type="ECO:0000313" key="1">
    <source>
        <dbReference type="EMBL" id="SCZ52279.1"/>
    </source>
</evidence>
<dbReference type="STRING" id="415747.SAMN03097708_00715"/>
<gene>
    <name evidence="1" type="ORF">SAMN03097708_00715</name>
</gene>